<name>A0ABS2HF67_9VIBR</name>
<sequence length="309" mass="35002">MNFSIEQLLAFVTVYEERSFSKAAARLNKHRTTTGQVITNLEDVLAVELFERVGRTVEPTEEGQLLYHYAKSTIEQSRIFDNIALSLSYGGLESINFGYPSMTPHRLLSSIRAQLEQDFPNMKVNFVVRTKSQIEEGLATGDIHFGFVMIDKGKGMYSKDSTFIGHLEFVPFVKKGGKLSKLSSKEVLSALRTTRQFILSAFTEEGLKEKLLVSAVHEEVDQLALVIKLVQDDLGWAWLPKVMSESPYVTESLEPLELDELKMGMKFSFALWNPHSKQIMEVKKSIITATDAYVKHFLSMQYSQARKGQ</sequence>
<comment type="caution">
    <text evidence="6">The sequence shown here is derived from an EMBL/GenBank/DDBJ whole genome shotgun (WGS) entry which is preliminary data.</text>
</comment>
<keyword evidence="7" id="KW-1185">Reference proteome</keyword>
<dbReference type="InterPro" id="IPR005119">
    <property type="entry name" value="LysR_subst-bd"/>
</dbReference>
<dbReference type="PROSITE" id="PS50931">
    <property type="entry name" value="HTH_LYSR"/>
    <property type="match status" value="1"/>
</dbReference>
<dbReference type="InterPro" id="IPR000847">
    <property type="entry name" value="LysR_HTH_N"/>
</dbReference>
<dbReference type="PANTHER" id="PTHR30126">
    <property type="entry name" value="HTH-TYPE TRANSCRIPTIONAL REGULATOR"/>
    <property type="match status" value="1"/>
</dbReference>
<dbReference type="EMBL" id="JAFEUM010000001">
    <property type="protein sequence ID" value="MBM7034778.1"/>
    <property type="molecule type" value="Genomic_DNA"/>
</dbReference>
<dbReference type="InterPro" id="IPR036388">
    <property type="entry name" value="WH-like_DNA-bd_sf"/>
</dbReference>
<keyword evidence="2" id="KW-0805">Transcription regulation</keyword>
<dbReference type="SUPFAM" id="SSF46785">
    <property type="entry name" value="Winged helix' DNA-binding domain"/>
    <property type="match status" value="1"/>
</dbReference>
<evidence type="ECO:0000256" key="3">
    <source>
        <dbReference type="ARBA" id="ARBA00023125"/>
    </source>
</evidence>
<dbReference type="Pfam" id="PF00126">
    <property type="entry name" value="HTH_1"/>
    <property type="match status" value="1"/>
</dbReference>
<protein>
    <submittedName>
        <fullName evidence="6">LysR family transcriptional regulator</fullName>
    </submittedName>
</protein>
<dbReference type="Gene3D" id="3.40.190.290">
    <property type="match status" value="1"/>
</dbReference>
<dbReference type="RefSeq" id="WP_205156442.1">
    <property type="nucleotide sequence ID" value="NZ_JAFEUM010000001.1"/>
</dbReference>
<proteinExistence type="inferred from homology"/>
<evidence type="ECO:0000256" key="2">
    <source>
        <dbReference type="ARBA" id="ARBA00023015"/>
    </source>
</evidence>
<reference evidence="6 7" key="1">
    <citation type="submission" date="2021-02" db="EMBL/GenBank/DDBJ databases">
        <authorList>
            <person name="Park J.-S."/>
        </authorList>
    </citation>
    <scope>NUCLEOTIDE SEQUENCE [LARGE SCALE GENOMIC DNA]</scope>
    <source>
        <strain evidence="6 7">188UL20-2</strain>
    </source>
</reference>
<evidence type="ECO:0000256" key="4">
    <source>
        <dbReference type="ARBA" id="ARBA00023163"/>
    </source>
</evidence>
<dbReference type="Pfam" id="PF03466">
    <property type="entry name" value="LysR_substrate"/>
    <property type="match status" value="1"/>
</dbReference>
<gene>
    <name evidence="6" type="ORF">JQC93_00050</name>
</gene>
<accession>A0ABS2HF67</accession>
<keyword evidence="3" id="KW-0238">DNA-binding</keyword>
<dbReference type="PANTHER" id="PTHR30126:SF40">
    <property type="entry name" value="HTH-TYPE TRANSCRIPTIONAL REGULATOR GLTR"/>
    <property type="match status" value="1"/>
</dbReference>
<dbReference type="CDD" id="cd05466">
    <property type="entry name" value="PBP2_LTTR_substrate"/>
    <property type="match status" value="1"/>
</dbReference>
<evidence type="ECO:0000313" key="7">
    <source>
        <dbReference type="Proteomes" id="UP000809621"/>
    </source>
</evidence>
<evidence type="ECO:0000313" key="6">
    <source>
        <dbReference type="EMBL" id="MBM7034778.1"/>
    </source>
</evidence>
<dbReference type="Proteomes" id="UP000809621">
    <property type="component" value="Unassembled WGS sequence"/>
</dbReference>
<organism evidence="6 7">
    <name type="scientific">Vibrio ulleungensis</name>
    <dbReference type="NCBI Taxonomy" id="2807619"/>
    <lineage>
        <taxon>Bacteria</taxon>
        <taxon>Pseudomonadati</taxon>
        <taxon>Pseudomonadota</taxon>
        <taxon>Gammaproteobacteria</taxon>
        <taxon>Vibrionales</taxon>
        <taxon>Vibrionaceae</taxon>
        <taxon>Vibrio</taxon>
    </lineage>
</organism>
<evidence type="ECO:0000259" key="5">
    <source>
        <dbReference type="PROSITE" id="PS50931"/>
    </source>
</evidence>
<evidence type="ECO:0000256" key="1">
    <source>
        <dbReference type="ARBA" id="ARBA00009437"/>
    </source>
</evidence>
<dbReference type="InterPro" id="IPR036390">
    <property type="entry name" value="WH_DNA-bd_sf"/>
</dbReference>
<dbReference type="Gene3D" id="1.10.10.10">
    <property type="entry name" value="Winged helix-like DNA-binding domain superfamily/Winged helix DNA-binding domain"/>
    <property type="match status" value="1"/>
</dbReference>
<feature type="domain" description="HTH lysR-type" evidence="5">
    <location>
        <begin position="1"/>
        <end position="60"/>
    </location>
</feature>
<dbReference type="SUPFAM" id="SSF53850">
    <property type="entry name" value="Periplasmic binding protein-like II"/>
    <property type="match status" value="1"/>
</dbReference>
<keyword evidence="4" id="KW-0804">Transcription</keyword>
<comment type="similarity">
    <text evidence="1">Belongs to the LysR transcriptional regulatory family.</text>
</comment>